<dbReference type="PROSITE" id="PS51077">
    <property type="entry name" value="HTH_ICLR"/>
    <property type="match status" value="1"/>
</dbReference>
<keyword evidence="1" id="KW-0805">Transcription regulation</keyword>
<dbReference type="InterPro" id="IPR036388">
    <property type="entry name" value="WH-like_DNA-bd_sf"/>
</dbReference>
<dbReference type="SUPFAM" id="SSF55781">
    <property type="entry name" value="GAF domain-like"/>
    <property type="match status" value="1"/>
</dbReference>
<evidence type="ECO:0000313" key="7">
    <source>
        <dbReference type="Proteomes" id="UP000000593"/>
    </source>
</evidence>
<dbReference type="GO" id="GO:0003677">
    <property type="term" value="F:DNA binding"/>
    <property type="evidence" value="ECO:0007669"/>
    <property type="project" value="UniProtKB-KW"/>
</dbReference>
<dbReference type="PROSITE" id="PS51078">
    <property type="entry name" value="ICLR_ED"/>
    <property type="match status" value="1"/>
</dbReference>
<keyword evidence="2" id="KW-0238">DNA-binding</keyword>
<keyword evidence="7" id="KW-1185">Reference proteome</keyword>
<dbReference type="GO" id="GO:0045892">
    <property type="term" value="P:negative regulation of DNA-templated transcription"/>
    <property type="evidence" value="ECO:0007669"/>
    <property type="project" value="TreeGrafter"/>
</dbReference>
<dbReference type="STRING" id="298386.PBPRB1669"/>
<dbReference type="GO" id="GO:0003700">
    <property type="term" value="F:DNA-binding transcription factor activity"/>
    <property type="evidence" value="ECO:0007669"/>
    <property type="project" value="TreeGrafter"/>
</dbReference>
<dbReference type="RefSeq" id="WP_011221685.1">
    <property type="nucleotide sequence ID" value="NC_006371.1"/>
</dbReference>
<dbReference type="PANTHER" id="PTHR30136">
    <property type="entry name" value="HELIX-TURN-HELIX TRANSCRIPTIONAL REGULATOR, ICLR FAMILY"/>
    <property type="match status" value="1"/>
</dbReference>
<evidence type="ECO:0000259" key="4">
    <source>
        <dbReference type="PROSITE" id="PS51077"/>
    </source>
</evidence>
<dbReference type="KEGG" id="ppr:PBPRB1669"/>
<dbReference type="InterPro" id="IPR005471">
    <property type="entry name" value="Tscrpt_reg_IclR_N"/>
</dbReference>
<dbReference type="Pfam" id="PF01614">
    <property type="entry name" value="IclR_C"/>
    <property type="match status" value="1"/>
</dbReference>
<protein>
    <submittedName>
        <fullName evidence="6">Hypothetical transcriptional regulator</fullName>
    </submittedName>
</protein>
<dbReference type="eggNOG" id="COG1414">
    <property type="taxonomic scope" value="Bacteria"/>
</dbReference>
<gene>
    <name evidence="6" type="ordered locus">PBPRB1669</name>
</gene>
<dbReference type="EMBL" id="CR378680">
    <property type="protein sequence ID" value="CAG23529.1"/>
    <property type="molecule type" value="Genomic_DNA"/>
</dbReference>
<keyword evidence="3" id="KW-0804">Transcription</keyword>
<dbReference type="HOGENOM" id="CLU_062618_5_5_6"/>
<accession>Q6LGQ1</accession>
<dbReference type="InterPro" id="IPR036390">
    <property type="entry name" value="WH_DNA-bd_sf"/>
</dbReference>
<organism evidence="6 7">
    <name type="scientific">Photobacterium profundum (strain SS9)</name>
    <dbReference type="NCBI Taxonomy" id="298386"/>
    <lineage>
        <taxon>Bacteria</taxon>
        <taxon>Pseudomonadati</taxon>
        <taxon>Pseudomonadota</taxon>
        <taxon>Gammaproteobacteria</taxon>
        <taxon>Vibrionales</taxon>
        <taxon>Vibrionaceae</taxon>
        <taxon>Photobacterium</taxon>
    </lineage>
</organism>
<sequence>MNTKGKTIQSLERGFVILEALSLAESPLFLQAIAQSVKLPKTTVHGLLATLVKLGYVERTGQAYQLGLRLRELSKPLEQRDESIRRHFYPLLKKMAQFSNNTAYLAIQSGADEYLYIDAIEKDNPLTIRSPRGRRESLIDSAIGKIFVSFNPQLQRALRIQGVLTPSIETEIEQIIRQGFALDLEQAEPRLHCLAIPLYMNGELVAVAGLSGANDELTEAKLRHFAQVFLN</sequence>
<proteinExistence type="predicted"/>
<evidence type="ECO:0000256" key="2">
    <source>
        <dbReference type="ARBA" id="ARBA00023125"/>
    </source>
</evidence>
<dbReference type="FunFam" id="1.10.10.10:FF:000056">
    <property type="entry name" value="IclR family transcriptional regulator"/>
    <property type="match status" value="1"/>
</dbReference>
<name>Q6LGQ1_PHOPR</name>
<reference evidence="7" key="1">
    <citation type="journal article" date="2005" name="Science">
        <title>Life at depth: Photobacterium profundum genome sequence and expression analysis.</title>
        <authorList>
            <person name="Vezzi A."/>
            <person name="Campanaro S."/>
            <person name="D'Angelo M."/>
            <person name="Simonato F."/>
            <person name="Vitulo N."/>
            <person name="Lauro F.M."/>
            <person name="Cestaro A."/>
            <person name="Malacrida G."/>
            <person name="Simionati B."/>
            <person name="Cannata N."/>
            <person name="Romualdi C."/>
            <person name="Bartlett D.H."/>
            <person name="Valle G."/>
        </authorList>
    </citation>
    <scope>NUCLEOTIDE SEQUENCE [LARGE SCALE GENOMIC DNA]</scope>
    <source>
        <strain evidence="7">ATCC BAA-1253 / SS9</strain>
    </source>
</reference>
<feature type="domain" description="HTH iclR-type" evidence="4">
    <location>
        <begin position="8"/>
        <end position="68"/>
    </location>
</feature>
<dbReference type="SMART" id="SM00346">
    <property type="entry name" value="HTH_ICLR"/>
    <property type="match status" value="1"/>
</dbReference>
<dbReference type="InterPro" id="IPR050707">
    <property type="entry name" value="HTH_MetabolicPath_Reg"/>
</dbReference>
<dbReference type="Pfam" id="PF09339">
    <property type="entry name" value="HTH_IclR"/>
    <property type="match status" value="1"/>
</dbReference>
<dbReference type="PANTHER" id="PTHR30136:SF35">
    <property type="entry name" value="HTH-TYPE TRANSCRIPTIONAL REGULATOR RV1719"/>
    <property type="match status" value="1"/>
</dbReference>
<dbReference type="Gene3D" id="3.30.450.40">
    <property type="match status" value="1"/>
</dbReference>
<dbReference type="InterPro" id="IPR014757">
    <property type="entry name" value="Tscrpt_reg_IclR_C"/>
</dbReference>
<evidence type="ECO:0000313" key="6">
    <source>
        <dbReference type="EMBL" id="CAG23529.1"/>
    </source>
</evidence>
<evidence type="ECO:0000259" key="5">
    <source>
        <dbReference type="PROSITE" id="PS51078"/>
    </source>
</evidence>
<dbReference type="Proteomes" id="UP000000593">
    <property type="component" value="Chromosome 2"/>
</dbReference>
<evidence type="ECO:0000256" key="1">
    <source>
        <dbReference type="ARBA" id="ARBA00023015"/>
    </source>
</evidence>
<feature type="domain" description="IclR-ED" evidence="5">
    <location>
        <begin position="69"/>
        <end position="231"/>
    </location>
</feature>
<dbReference type="InterPro" id="IPR029016">
    <property type="entry name" value="GAF-like_dom_sf"/>
</dbReference>
<dbReference type="Gene3D" id="1.10.10.10">
    <property type="entry name" value="Winged helix-like DNA-binding domain superfamily/Winged helix DNA-binding domain"/>
    <property type="match status" value="1"/>
</dbReference>
<dbReference type="SUPFAM" id="SSF46785">
    <property type="entry name" value="Winged helix' DNA-binding domain"/>
    <property type="match status" value="1"/>
</dbReference>
<evidence type="ECO:0000256" key="3">
    <source>
        <dbReference type="ARBA" id="ARBA00023163"/>
    </source>
</evidence>
<dbReference type="AlphaFoldDB" id="Q6LGQ1"/>